<protein>
    <submittedName>
        <fullName evidence="2">NAD(P)-binding protein</fullName>
    </submittedName>
</protein>
<dbReference type="InterPro" id="IPR001509">
    <property type="entry name" value="Epimerase_deHydtase"/>
</dbReference>
<name>A0A8K0QV07_9PLEO</name>
<reference evidence="2" key="1">
    <citation type="journal article" date="2021" name="Nat. Commun.">
        <title>Genetic determinants of endophytism in the Arabidopsis root mycobiome.</title>
        <authorList>
            <person name="Mesny F."/>
            <person name="Miyauchi S."/>
            <person name="Thiergart T."/>
            <person name="Pickel B."/>
            <person name="Atanasova L."/>
            <person name="Karlsson M."/>
            <person name="Huettel B."/>
            <person name="Barry K.W."/>
            <person name="Haridas S."/>
            <person name="Chen C."/>
            <person name="Bauer D."/>
            <person name="Andreopoulos W."/>
            <person name="Pangilinan J."/>
            <person name="LaButti K."/>
            <person name="Riley R."/>
            <person name="Lipzen A."/>
            <person name="Clum A."/>
            <person name="Drula E."/>
            <person name="Henrissat B."/>
            <person name="Kohler A."/>
            <person name="Grigoriev I.V."/>
            <person name="Martin F.M."/>
            <person name="Hacquard S."/>
        </authorList>
    </citation>
    <scope>NUCLEOTIDE SEQUENCE</scope>
    <source>
        <strain evidence="2">MPI-SDFR-AT-0120</strain>
    </source>
</reference>
<keyword evidence="3" id="KW-1185">Reference proteome</keyword>
<dbReference type="Gene3D" id="3.40.50.720">
    <property type="entry name" value="NAD(P)-binding Rossmann-like Domain"/>
    <property type="match status" value="1"/>
</dbReference>
<feature type="domain" description="NAD-dependent epimerase/dehydratase" evidence="1">
    <location>
        <begin position="161"/>
        <end position="236"/>
    </location>
</feature>
<evidence type="ECO:0000259" key="1">
    <source>
        <dbReference type="Pfam" id="PF01370"/>
    </source>
</evidence>
<dbReference type="GO" id="GO:0004029">
    <property type="term" value="F:aldehyde dehydrogenase (NAD+) activity"/>
    <property type="evidence" value="ECO:0007669"/>
    <property type="project" value="TreeGrafter"/>
</dbReference>
<dbReference type="InterPro" id="IPR051783">
    <property type="entry name" value="NAD(P)-dependent_oxidoreduct"/>
</dbReference>
<sequence>MSPKLFITGGTGYVGGSVLHAIATAHPEYSITVLLRNIPASFSTIYPDVRIVTGTYDSTSVLTSEAAQADIVVHNGDSDHEPSLNALITGLLQKEKETGKPGVLLHLSGTGIVADWRSEDGLGVRSDVTWSDVDAHSLEKIRSLPDDALHRNTENILHHTATTHAHRIRIAIMCPPSIYGADLGLTRKSSVLIPLFVKEIKTLGAAFYYKDGTNTRSWVHIKDVVRLYLHVVETAVSSLDDDNASINPDRYFNANGYYFTATQEHDQLSLARAVGAILHAQGVVPSPDPRQITLQELDTMATGILDYPPMGRYLFASNSRTRADRAGQVWGYKGQEEGLFDGLEADVLKVLEES</sequence>
<proteinExistence type="predicted"/>
<gene>
    <name evidence="2" type="ORF">FB567DRAFT_506413</name>
</gene>
<dbReference type="PANTHER" id="PTHR48079:SF6">
    <property type="entry name" value="NAD(P)-BINDING DOMAIN-CONTAINING PROTEIN-RELATED"/>
    <property type="match status" value="1"/>
</dbReference>
<dbReference type="GO" id="GO:0005737">
    <property type="term" value="C:cytoplasm"/>
    <property type="evidence" value="ECO:0007669"/>
    <property type="project" value="TreeGrafter"/>
</dbReference>
<dbReference type="Pfam" id="PF01370">
    <property type="entry name" value="Epimerase"/>
    <property type="match status" value="1"/>
</dbReference>
<dbReference type="Proteomes" id="UP000813461">
    <property type="component" value="Unassembled WGS sequence"/>
</dbReference>
<dbReference type="OrthoDB" id="2130169at2759"/>
<evidence type="ECO:0000313" key="3">
    <source>
        <dbReference type="Proteomes" id="UP000813461"/>
    </source>
</evidence>
<organism evidence="2 3">
    <name type="scientific">Paraphoma chrysanthemicola</name>
    <dbReference type="NCBI Taxonomy" id="798071"/>
    <lineage>
        <taxon>Eukaryota</taxon>
        <taxon>Fungi</taxon>
        <taxon>Dikarya</taxon>
        <taxon>Ascomycota</taxon>
        <taxon>Pezizomycotina</taxon>
        <taxon>Dothideomycetes</taxon>
        <taxon>Pleosporomycetidae</taxon>
        <taxon>Pleosporales</taxon>
        <taxon>Pleosporineae</taxon>
        <taxon>Phaeosphaeriaceae</taxon>
        <taxon>Paraphoma</taxon>
    </lineage>
</organism>
<dbReference type="AlphaFoldDB" id="A0A8K0QV07"/>
<dbReference type="EMBL" id="JAGMVJ010000023">
    <property type="protein sequence ID" value="KAH7072569.1"/>
    <property type="molecule type" value="Genomic_DNA"/>
</dbReference>
<dbReference type="SUPFAM" id="SSF51735">
    <property type="entry name" value="NAD(P)-binding Rossmann-fold domains"/>
    <property type="match status" value="1"/>
</dbReference>
<dbReference type="PANTHER" id="PTHR48079">
    <property type="entry name" value="PROTEIN YEEZ"/>
    <property type="match status" value="1"/>
</dbReference>
<comment type="caution">
    <text evidence="2">The sequence shown here is derived from an EMBL/GenBank/DDBJ whole genome shotgun (WGS) entry which is preliminary data.</text>
</comment>
<dbReference type="InterPro" id="IPR036291">
    <property type="entry name" value="NAD(P)-bd_dom_sf"/>
</dbReference>
<evidence type="ECO:0000313" key="2">
    <source>
        <dbReference type="EMBL" id="KAH7072569.1"/>
    </source>
</evidence>
<accession>A0A8K0QV07</accession>